<organism evidence="3 4">
    <name type="scientific">Bathycoccus prasinos</name>
    <dbReference type="NCBI Taxonomy" id="41875"/>
    <lineage>
        <taxon>Eukaryota</taxon>
        <taxon>Viridiplantae</taxon>
        <taxon>Chlorophyta</taxon>
        <taxon>Mamiellophyceae</taxon>
        <taxon>Mamiellales</taxon>
        <taxon>Bathycoccaceae</taxon>
        <taxon>Bathycoccus</taxon>
    </lineage>
</organism>
<feature type="transmembrane region" description="Helical" evidence="2">
    <location>
        <begin position="263"/>
        <end position="281"/>
    </location>
</feature>
<keyword evidence="2" id="KW-0812">Transmembrane</keyword>
<accession>K8EGU4</accession>
<dbReference type="OrthoDB" id="201720at2759"/>
<feature type="region of interest" description="Disordered" evidence="1">
    <location>
        <begin position="82"/>
        <end position="117"/>
    </location>
</feature>
<sequence length="363" mass="38937">MSLSTSVAHATRVMSSSSTSSSSSLSSSSSSSISSPSASSFLCATPSSYSYSSSSRIRATRRRRSNSVVVIGNIARRNRVILGASSSTEGGGGGGGPGEEEEGAVATKSSDQLLQGEASETTALPENFCIIEGANTILDFSKLQVDDIQQNLESRRQKVFLLMEEMRRLRVQLRIKSTGSAYEEENMVQKSEFQSVVPGFPVLTEDSISDYRIYWGATVLFFLLFGGLFAPIAEVKLGVGGTTYADFIEFVHFPKQLAEVDPIVASFTGGAVGVVSAFFAIEIRSAQEQRKKVCMYCKGSGYLTCAECATPNTYKPGRLIDPNTGSKCVCNNCLGTTKVMCTTCLCTGMALVTEHDPRIDPFD</sequence>
<feature type="region of interest" description="Disordered" evidence="1">
    <location>
        <begin position="1"/>
        <end position="38"/>
    </location>
</feature>
<dbReference type="Proteomes" id="UP000198341">
    <property type="component" value="Chromosome 6"/>
</dbReference>
<dbReference type="PANTHER" id="PTHR15852:SF8">
    <property type="entry name" value="PROTEIN ORANGE-LIKE, CHLOROPLASTIC"/>
    <property type="match status" value="1"/>
</dbReference>
<feature type="compositionally biased region" description="Polar residues" evidence="1">
    <location>
        <begin position="107"/>
        <end position="117"/>
    </location>
</feature>
<dbReference type="eggNOG" id="ENOG502QVC3">
    <property type="taxonomic scope" value="Eukaryota"/>
</dbReference>
<keyword evidence="4" id="KW-1185">Reference proteome</keyword>
<reference evidence="3 4" key="1">
    <citation type="submission" date="2011-10" db="EMBL/GenBank/DDBJ databases">
        <authorList>
            <person name="Genoscope - CEA"/>
        </authorList>
    </citation>
    <scope>NUCLEOTIDE SEQUENCE [LARGE SCALE GENOMIC DNA]</scope>
    <source>
        <strain evidence="3 4">RCC 1105</strain>
    </source>
</reference>
<dbReference type="EMBL" id="FO082273">
    <property type="protein sequence ID" value="CCO17357.1"/>
    <property type="molecule type" value="Genomic_DNA"/>
</dbReference>
<proteinExistence type="predicted"/>
<dbReference type="AlphaFoldDB" id="K8EGU4"/>
<dbReference type="GeneID" id="19015502"/>
<feature type="transmembrane region" description="Helical" evidence="2">
    <location>
        <begin position="213"/>
        <end position="233"/>
    </location>
</feature>
<protein>
    <submittedName>
        <fullName evidence="3">Uncharacterized protein</fullName>
    </submittedName>
</protein>
<evidence type="ECO:0000256" key="1">
    <source>
        <dbReference type="SAM" id="MobiDB-lite"/>
    </source>
</evidence>
<evidence type="ECO:0000256" key="2">
    <source>
        <dbReference type="SAM" id="Phobius"/>
    </source>
</evidence>
<evidence type="ECO:0000313" key="3">
    <source>
        <dbReference type="EMBL" id="CCO17357.1"/>
    </source>
</evidence>
<dbReference type="KEGG" id="bpg:Bathy06g00140"/>
<evidence type="ECO:0000313" key="4">
    <source>
        <dbReference type="Proteomes" id="UP000198341"/>
    </source>
</evidence>
<dbReference type="RefSeq" id="XP_007512757.1">
    <property type="nucleotide sequence ID" value="XM_007512695.1"/>
</dbReference>
<keyword evidence="2" id="KW-0472">Membrane</keyword>
<dbReference type="STRING" id="41875.K8EGU4"/>
<gene>
    <name evidence="3" type="ORF">Bathy06g00140</name>
</gene>
<keyword evidence="2" id="KW-1133">Transmembrane helix</keyword>
<dbReference type="PANTHER" id="PTHR15852">
    <property type="entry name" value="PLASTID TRANSCRIPTIONALLY ACTIVE PROTEIN"/>
    <property type="match status" value="1"/>
</dbReference>
<feature type="compositionally biased region" description="Low complexity" evidence="1">
    <location>
        <begin position="15"/>
        <end position="38"/>
    </location>
</feature>
<name>K8EGU4_9CHLO</name>